<comment type="caution">
    <text evidence="5">The sequence shown here is derived from an EMBL/GenBank/DDBJ whole genome shotgun (WGS) entry which is preliminary data.</text>
</comment>
<evidence type="ECO:0000313" key="6">
    <source>
        <dbReference type="Proteomes" id="UP000554235"/>
    </source>
</evidence>
<evidence type="ECO:0008006" key="7">
    <source>
        <dbReference type="Google" id="ProtNLM"/>
    </source>
</evidence>
<evidence type="ECO:0000256" key="1">
    <source>
        <dbReference type="ARBA" id="ARBA00022737"/>
    </source>
</evidence>
<dbReference type="Gene3D" id="3.40.50.300">
    <property type="entry name" value="P-loop containing nucleotide triphosphate hydrolases"/>
    <property type="match status" value="1"/>
</dbReference>
<dbReference type="InterPro" id="IPR056884">
    <property type="entry name" value="NPHP3-like_N"/>
</dbReference>
<evidence type="ECO:0000313" key="5">
    <source>
        <dbReference type="EMBL" id="KAF4467773.1"/>
    </source>
</evidence>
<feature type="compositionally biased region" description="Polar residues" evidence="2">
    <location>
        <begin position="287"/>
        <end position="296"/>
    </location>
</feature>
<accession>A0A8H4LHL3</accession>
<dbReference type="InterPro" id="IPR031350">
    <property type="entry name" value="Goodbye_dom"/>
</dbReference>
<dbReference type="Proteomes" id="UP000554235">
    <property type="component" value="Unassembled WGS sequence"/>
</dbReference>
<dbReference type="PANTHER" id="PTHR10039:SF17">
    <property type="entry name" value="FUNGAL STAND N-TERMINAL GOODBYE DOMAIN-CONTAINING PROTEIN-RELATED"/>
    <property type="match status" value="1"/>
</dbReference>
<evidence type="ECO:0000259" key="4">
    <source>
        <dbReference type="Pfam" id="PF24883"/>
    </source>
</evidence>
<evidence type="ECO:0000259" key="3">
    <source>
        <dbReference type="Pfam" id="PF17109"/>
    </source>
</evidence>
<sequence length="1226" mass="139164">MLAKRAREELEKQLKNDDRDVADLWKKALKGYESIVGFGLQPKFDNVKSMIDFGTDQMNNFHKFRHDKGKVDRLRTLFASNLDLVEQGANQVIAAAAPAFPPAAAIGTALTYMLQACRSVSADYDIIIVFFEDMNSFLGRITILETRLPKHRAYQNCLMEVFTSLLTMCGFAHKYIELGRFKKWISNLFKGDDGELSGARAKMNKNVDHLQQATEFAILGNTEETLAMTSQPDENQKSHAEMLERVGHTIDTIHENTENIKGDIAKILKLFGGQKKETAMEKPQANKPPSSNSIRNSMPIVFNDDHEYQALKETLLPDSCGWVFSEPEWEEWLKLPEGTRPILALTAEPGTGKSHLAAVLHDKLAQRAAEDETGNTCVAHFYFREQEDAFALLICGVITVVNRIAETNHAACEKLNAQIARDEIAINTTIWQQIVTHLLSVVFGPESKFSLFIVFDGLDELRDWENFKLFLSDFFNDQGLKISLVVTSRPERLDDLPENTKLVRIRATKKKQIQDLRALIWKEINSLNNLRRFNRYVQQRIADTIEEASPNMLFAQHMLARLDDMGREGAILRALSEDKPKTLHDIYEIHLAECQRRMPPKHKEVAAALLHWVAFAKRLLTLTEVQSLVKFLGQDEKFSIDEIHELFDKFFKVGGPGYDTEVMARLEASQATAVQDLKQDDDDGHDGIYDDGPLPVTFKERSMRHYFTNSTHGASAFRWGPSEAHRRMLVTSAELLRLPRISDNESLLKYCALYFVNHFRNITIEQHCPQEQIEVLEAFAEIMSNKTGITEIFTRTGLRYGRLTGASVTNEKVSLWARLLEKQDIEEKMSAFAVAWWQRVGPNPAICRLDMAKGYLRQLHRAQSEKEAVQAWENLQGVLKAAASAKLLMDQAVINFPDHFKGEDAYSRDIEPFDEIAASLGILNLFGDEIKPDAVAHRAISQVLHHHKLLDPAEKICRQALELCSPSDDEWYRDSNTLSSLLLQRKKKKEACQVAKTAVYALSNHKVPPQLKRMLYATYARAQRKMGQSDAALESYAKAKASDPDGVTPGEDLVDELKVIERKKDKSEYIQMLKQWSLVERITWIASDYLTEGEERHALFCDIASETGEQEFIVKFYEEVIAFMDNLDAGTPLRLDLALIYFEVCLEPEKALALLDRIFDSRATGIRFPLLGATALFVMIRAVDCMTNVQLELFRKSRDPSYKAERLASLAGIMQRPLPLNVPPTS</sequence>
<dbReference type="Gene3D" id="1.25.40.10">
    <property type="entry name" value="Tetratricopeptide repeat domain"/>
    <property type="match status" value="1"/>
</dbReference>
<protein>
    <recommendedName>
        <fullName evidence="7">Fungal STAND N-terminal Goodbye domain-containing protein</fullName>
    </recommendedName>
</protein>
<dbReference type="InterPro" id="IPR011990">
    <property type="entry name" value="TPR-like_helical_dom_sf"/>
</dbReference>
<keyword evidence="1" id="KW-0677">Repeat</keyword>
<dbReference type="SUPFAM" id="SSF52540">
    <property type="entry name" value="P-loop containing nucleoside triphosphate hydrolases"/>
    <property type="match status" value="1"/>
</dbReference>
<proteinExistence type="predicted"/>
<organism evidence="5 6">
    <name type="scientific">Fusarium albosuccineum</name>
    <dbReference type="NCBI Taxonomy" id="1237068"/>
    <lineage>
        <taxon>Eukaryota</taxon>
        <taxon>Fungi</taxon>
        <taxon>Dikarya</taxon>
        <taxon>Ascomycota</taxon>
        <taxon>Pezizomycotina</taxon>
        <taxon>Sordariomycetes</taxon>
        <taxon>Hypocreomycetidae</taxon>
        <taxon>Hypocreales</taxon>
        <taxon>Nectriaceae</taxon>
        <taxon>Fusarium</taxon>
        <taxon>Fusarium decemcellulare species complex</taxon>
    </lineage>
</organism>
<keyword evidence="6" id="KW-1185">Reference proteome</keyword>
<dbReference type="OrthoDB" id="448455at2759"/>
<reference evidence="5 6" key="1">
    <citation type="submission" date="2020-01" db="EMBL/GenBank/DDBJ databases">
        <title>Identification and distribution of gene clusters putatively required for synthesis of sphingolipid metabolism inhibitors in phylogenetically diverse species of the filamentous fungus Fusarium.</title>
        <authorList>
            <person name="Kim H.-S."/>
            <person name="Busman M."/>
            <person name="Brown D.W."/>
            <person name="Divon H."/>
            <person name="Uhlig S."/>
            <person name="Proctor R.H."/>
        </authorList>
    </citation>
    <scope>NUCLEOTIDE SEQUENCE [LARGE SCALE GENOMIC DNA]</scope>
    <source>
        <strain evidence="5 6">NRRL 20459</strain>
    </source>
</reference>
<name>A0A8H4LHL3_9HYPO</name>
<feature type="domain" description="Fungal STAND N-terminal Goodbye" evidence="3">
    <location>
        <begin position="25"/>
        <end position="142"/>
    </location>
</feature>
<evidence type="ECO:0000256" key="2">
    <source>
        <dbReference type="SAM" id="MobiDB-lite"/>
    </source>
</evidence>
<dbReference type="EMBL" id="JAADYS010000696">
    <property type="protein sequence ID" value="KAF4467773.1"/>
    <property type="molecule type" value="Genomic_DNA"/>
</dbReference>
<dbReference type="Pfam" id="PF17109">
    <property type="entry name" value="Goodbye"/>
    <property type="match status" value="1"/>
</dbReference>
<dbReference type="SUPFAM" id="SSF48452">
    <property type="entry name" value="TPR-like"/>
    <property type="match status" value="1"/>
</dbReference>
<feature type="region of interest" description="Disordered" evidence="2">
    <location>
        <begin position="276"/>
        <end position="296"/>
    </location>
</feature>
<gene>
    <name evidence="5" type="ORF">FALBO_5347</name>
</gene>
<feature type="domain" description="Nephrocystin 3-like N-terminal" evidence="4">
    <location>
        <begin position="319"/>
        <end position="489"/>
    </location>
</feature>
<dbReference type="PANTHER" id="PTHR10039">
    <property type="entry name" value="AMELOGENIN"/>
    <property type="match status" value="1"/>
</dbReference>
<dbReference type="InterPro" id="IPR027417">
    <property type="entry name" value="P-loop_NTPase"/>
</dbReference>
<dbReference type="Pfam" id="PF24883">
    <property type="entry name" value="NPHP3_N"/>
    <property type="match status" value="1"/>
</dbReference>
<feature type="non-terminal residue" evidence="5">
    <location>
        <position position="1"/>
    </location>
</feature>
<dbReference type="AlphaFoldDB" id="A0A8H4LHL3"/>